<evidence type="ECO:0000313" key="3">
    <source>
        <dbReference type="Proteomes" id="UP000823388"/>
    </source>
</evidence>
<evidence type="ECO:0000256" key="1">
    <source>
        <dbReference type="SAM" id="MobiDB-lite"/>
    </source>
</evidence>
<dbReference type="AlphaFoldDB" id="A0A8T0T9P6"/>
<organism evidence="2 3">
    <name type="scientific">Panicum virgatum</name>
    <name type="common">Blackwell switchgrass</name>
    <dbReference type="NCBI Taxonomy" id="38727"/>
    <lineage>
        <taxon>Eukaryota</taxon>
        <taxon>Viridiplantae</taxon>
        <taxon>Streptophyta</taxon>
        <taxon>Embryophyta</taxon>
        <taxon>Tracheophyta</taxon>
        <taxon>Spermatophyta</taxon>
        <taxon>Magnoliopsida</taxon>
        <taxon>Liliopsida</taxon>
        <taxon>Poales</taxon>
        <taxon>Poaceae</taxon>
        <taxon>PACMAD clade</taxon>
        <taxon>Panicoideae</taxon>
        <taxon>Panicodae</taxon>
        <taxon>Paniceae</taxon>
        <taxon>Panicinae</taxon>
        <taxon>Panicum</taxon>
        <taxon>Panicum sect. Hiantes</taxon>
    </lineage>
</organism>
<accession>A0A8T0T9P6</accession>
<gene>
    <name evidence="2" type="ORF">PVAP13_4NG237071</name>
</gene>
<feature type="compositionally biased region" description="Basic residues" evidence="1">
    <location>
        <begin position="205"/>
        <end position="217"/>
    </location>
</feature>
<sequence>MTVGAGPHYSKLPTLPAGTFRYEIREKLNEYNGTAARLLRATAGGPAPGRGLATPRPPVATIHTAGAAPLPASPQLVLAPFFLLVSFSKNLSGMAQSTKQANILQQSPPEAFQAKATVSVKSKNQIVGGRVEPEVELLLLLAVAVGPHVGVEQRHGCGRMLLCSAPWARRRCGSEVDEVGEENEVRGHGVILHERQEGERVGGGGRRRGGGRQHGRRSGGGCTG</sequence>
<name>A0A8T0T9P6_PANVG</name>
<protein>
    <submittedName>
        <fullName evidence="2">Uncharacterized protein</fullName>
    </submittedName>
</protein>
<proteinExistence type="predicted"/>
<dbReference type="Proteomes" id="UP000823388">
    <property type="component" value="Chromosome 4N"/>
</dbReference>
<comment type="caution">
    <text evidence="2">The sequence shown here is derived from an EMBL/GenBank/DDBJ whole genome shotgun (WGS) entry which is preliminary data.</text>
</comment>
<reference evidence="2" key="1">
    <citation type="submission" date="2020-05" db="EMBL/GenBank/DDBJ databases">
        <title>WGS assembly of Panicum virgatum.</title>
        <authorList>
            <person name="Lovell J.T."/>
            <person name="Jenkins J."/>
            <person name="Shu S."/>
            <person name="Juenger T.E."/>
            <person name="Schmutz J."/>
        </authorList>
    </citation>
    <scope>NUCLEOTIDE SEQUENCE</scope>
    <source>
        <strain evidence="2">AP13</strain>
    </source>
</reference>
<keyword evidence="3" id="KW-1185">Reference proteome</keyword>
<feature type="region of interest" description="Disordered" evidence="1">
    <location>
        <begin position="195"/>
        <end position="224"/>
    </location>
</feature>
<evidence type="ECO:0000313" key="2">
    <source>
        <dbReference type="EMBL" id="KAG2605965.1"/>
    </source>
</evidence>
<dbReference type="EMBL" id="CM029044">
    <property type="protein sequence ID" value="KAG2605965.1"/>
    <property type="molecule type" value="Genomic_DNA"/>
</dbReference>